<comment type="pathway">
    <text evidence="8">Porphyrin-containing compound metabolism; heme O biosynthesis; heme O from protoheme: step 1/1.</text>
</comment>
<dbReference type="PANTHER" id="PTHR43448">
    <property type="entry name" value="PROTOHEME IX FARNESYLTRANSFERASE, MITOCHONDRIAL"/>
    <property type="match status" value="1"/>
</dbReference>
<accession>A0A1F7RVL7</accession>
<feature type="transmembrane region" description="Helical" evidence="8">
    <location>
        <begin position="21"/>
        <end position="38"/>
    </location>
</feature>
<comment type="miscellaneous">
    <text evidence="8">Carbon 2 of the heme B porphyrin ring is defined according to the Fischer nomenclature.</text>
</comment>
<dbReference type="InterPro" id="IPR006369">
    <property type="entry name" value="Protohaem_IX_farnesylTrfase"/>
</dbReference>
<keyword evidence="5 8" id="KW-0350">Heme biosynthesis</keyword>
<dbReference type="UniPathway" id="UPA00834">
    <property type="reaction ID" value="UER00712"/>
</dbReference>
<reference evidence="9 10" key="1">
    <citation type="journal article" date="2016" name="Nat. Commun.">
        <title>Thousands of microbial genomes shed light on interconnected biogeochemical processes in an aquifer system.</title>
        <authorList>
            <person name="Anantharaman K."/>
            <person name="Brown C.T."/>
            <person name="Hug L.A."/>
            <person name="Sharon I."/>
            <person name="Castelle C.J."/>
            <person name="Probst A.J."/>
            <person name="Thomas B.C."/>
            <person name="Singh A."/>
            <person name="Wilkins M.J."/>
            <person name="Karaoz U."/>
            <person name="Brodie E.L."/>
            <person name="Williams K.H."/>
            <person name="Hubbard S.S."/>
            <person name="Banfield J.F."/>
        </authorList>
    </citation>
    <scope>NUCLEOTIDE SEQUENCE [LARGE SCALE GENOMIC DNA]</scope>
</reference>
<feature type="transmembrane region" description="Helical" evidence="8">
    <location>
        <begin position="238"/>
        <end position="257"/>
    </location>
</feature>
<evidence type="ECO:0000256" key="8">
    <source>
        <dbReference type="HAMAP-Rule" id="MF_00154"/>
    </source>
</evidence>
<dbReference type="AlphaFoldDB" id="A0A1F7RVL7"/>
<keyword evidence="3 8" id="KW-0812">Transmembrane</keyword>
<comment type="caution">
    <text evidence="9">The sequence shown here is derived from an EMBL/GenBank/DDBJ whole genome shotgun (WGS) entry which is preliminary data.</text>
</comment>
<gene>
    <name evidence="8" type="primary">ctaB</name>
    <name evidence="9" type="ORF">A2161_06190</name>
</gene>
<evidence type="ECO:0000256" key="6">
    <source>
        <dbReference type="ARBA" id="ARBA00023136"/>
    </source>
</evidence>
<dbReference type="Pfam" id="PF01040">
    <property type="entry name" value="UbiA"/>
    <property type="match status" value="1"/>
</dbReference>
<comment type="function">
    <text evidence="8">Converts heme B (protoheme IX) to heme O by substitution of the vinyl group on carbon 2 of heme B porphyrin ring with a hydroxyethyl farnesyl side group.</text>
</comment>
<evidence type="ECO:0000256" key="1">
    <source>
        <dbReference type="ARBA" id="ARBA00004141"/>
    </source>
</evidence>
<dbReference type="CDD" id="cd13957">
    <property type="entry name" value="PT_UbiA_Cox10"/>
    <property type="match status" value="1"/>
</dbReference>
<evidence type="ECO:0000256" key="7">
    <source>
        <dbReference type="ARBA" id="ARBA00047690"/>
    </source>
</evidence>
<feature type="transmembrane region" description="Helical" evidence="8">
    <location>
        <begin position="139"/>
        <end position="159"/>
    </location>
</feature>
<dbReference type="GO" id="GO:0005886">
    <property type="term" value="C:plasma membrane"/>
    <property type="evidence" value="ECO:0007669"/>
    <property type="project" value="UniProtKB-SubCell"/>
</dbReference>
<evidence type="ECO:0000256" key="3">
    <source>
        <dbReference type="ARBA" id="ARBA00022692"/>
    </source>
</evidence>
<dbReference type="EC" id="2.5.1.141" evidence="8"/>
<proteinExistence type="inferred from homology"/>
<keyword evidence="2 8" id="KW-0808">Transferase</keyword>
<comment type="catalytic activity">
    <reaction evidence="7 8">
        <text>heme b + (2E,6E)-farnesyl diphosphate + H2O = Fe(II)-heme o + diphosphate</text>
        <dbReference type="Rhea" id="RHEA:28070"/>
        <dbReference type="ChEBI" id="CHEBI:15377"/>
        <dbReference type="ChEBI" id="CHEBI:33019"/>
        <dbReference type="ChEBI" id="CHEBI:60344"/>
        <dbReference type="ChEBI" id="CHEBI:60530"/>
        <dbReference type="ChEBI" id="CHEBI:175763"/>
        <dbReference type="EC" id="2.5.1.141"/>
    </reaction>
</comment>
<organism evidence="9 10">
    <name type="scientific">Candidatus Schekmanbacteria bacterium RBG_13_48_7</name>
    <dbReference type="NCBI Taxonomy" id="1817878"/>
    <lineage>
        <taxon>Bacteria</taxon>
        <taxon>Candidatus Schekmaniibacteriota</taxon>
    </lineage>
</organism>
<sequence length="294" mass="33016">MKLYTKKITNLSSVIFELCRIRLAILVSLSAIAGYVAAQGKLSGGILFLVAGIFCLSCGASALNQYHEQKVDALMERTKNRPIPSKRIHPNNALYIALFFITCGLIVLYIGSSIVEVILGLFALLWYNIIYTYLKKKSVFAVIPGAVVGIIPPVIGWIMGGGNFSDPKIVVLIFFFFIWQIPHFGIFLLMHGNEYEKAGLPTLTKNFTFNQLTRILYIWILATAESCLLILLFGIIQSYLVCLCIFGIIFLLIWNAIKVLRLNGDSTSVRFAFRGFNIYIFLFIIFLSVDSLIR</sequence>
<evidence type="ECO:0000256" key="4">
    <source>
        <dbReference type="ARBA" id="ARBA00022989"/>
    </source>
</evidence>
<feature type="transmembrane region" description="Helical" evidence="8">
    <location>
        <begin position="93"/>
        <end position="111"/>
    </location>
</feature>
<dbReference type="EMBL" id="MGDD01000199">
    <property type="protein sequence ID" value="OGL44937.1"/>
    <property type="molecule type" value="Genomic_DNA"/>
</dbReference>
<dbReference type="Gene3D" id="1.10.357.140">
    <property type="entry name" value="UbiA prenyltransferase"/>
    <property type="match status" value="1"/>
</dbReference>
<comment type="subcellular location">
    <subcellularLocation>
        <location evidence="8">Cell membrane</location>
        <topology evidence="8">Multi-pass membrane protein</topology>
    </subcellularLocation>
    <subcellularLocation>
        <location evidence="1">Membrane</location>
        <topology evidence="1">Multi-pass membrane protein</topology>
    </subcellularLocation>
</comment>
<feature type="transmembrane region" description="Helical" evidence="8">
    <location>
        <begin position="212"/>
        <end position="232"/>
    </location>
</feature>
<dbReference type="GO" id="GO:0048034">
    <property type="term" value="P:heme O biosynthetic process"/>
    <property type="evidence" value="ECO:0007669"/>
    <property type="project" value="UniProtKB-UniRule"/>
</dbReference>
<protein>
    <recommendedName>
        <fullName evidence="8">Protoheme IX farnesyltransferase</fullName>
        <ecNumber evidence="8">2.5.1.141</ecNumber>
    </recommendedName>
    <alternativeName>
        <fullName evidence="8">Heme B farnesyltransferase</fullName>
    </alternativeName>
    <alternativeName>
        <fullName evidence="8">Heme O synthase</fullName>
    </alternativeName>
</protein>
<evidence type="ECO:0000313" key="9">
    <source>
        <dbReference type="EMBL" id="OGL44937.1"/>
    </source>
</evidence>
<evidence type="ECO:0000313" key="10">
    <source>
        <dbReference type="Proteomes" id="UP000179266"/>
    </source>
</evidence>
<keyword evidence="4 8" id="KW-1133">Transmembrane helix</keyword>
<dbReference type="HAMAP" id="MF_00154">
    <property type="entry name" value="CyoE_CtaB"/>
    <property type="match status" value="1"/>
</dbReference>
<dbReference type="InterPro" id="IPR000537">
    <property type="entry name" value="UbiA_prenyltransferase"/>
</dbReference>
<name>A0A1F7RVL7_9BACT</name>
<feature type="transmembrane region" description="Helical" evidence="8">
    <location>
        <begin position="44"/>
        <end position="63"/>
    </location>
</feature>
<evidence type="ECO:0000256" key="5">
    <source>
        <dbReference type="ARBA" id="ARBA00023133"/>
    </source>
</evidence>
<keyword evidence="6 8" id="KW-0472">Membrane</keyword>
<dbReference type="InterPro" id="IPR044878">
    <property type="entry name" value="UbiA_sf"/>
</dbReference>
<comment type="similarity">
    <text evidence="8">Belongs to the UbiA prenyltransferase family. Protoheme IX farnesyltransferase subfamily.</text>
</comment>
<feature type="transmembrane region" description="Helical" evidence="8">
    <location>
        <begin position="269"/>
        <end position="289"/>
    </location>
</feature>
<dbReference type="GO" id="GO:0008495">
    <property type="term" value="F:protoheme IX farnesyltransferase activity"/>
    <property type="evidence" value="ECO:0007669"/>
    <property type="project" value="UniProtKB-UniRule"/>
</dbReference>
<feature type="transmembrane region" description="Helical" evidence="8">
    <location>
        <begin position="117"/>
        <end position="134"/>
    </location>
</feature>
<dbReference type="Proteomes" id="UP000179266">
    <property type="component" value="Unassembled WGS sequence"/>
</dbReference>
<evidence type="ECO:0000256" key="2">
    <source>
        <dbReference type="ARBA" id="ARBA00022679"/>
    </source>
</evidence>
<keyword evidence="8" id="KW-1003">Cell membrane</keyword>
<feature type="transmembrane region" description="Helical" evidence="8">
    <location>
        <begin position="171"/>
        <end position="191"/>
    </location>
</feature>
<dbReference type="PANTHER" id="PTHR43448:SF2">
    <property type="entry name" value="PROTOHEME IX FARNESYLTRANSFERASE, MITOCHONDRIAL"/>
    <property type="match status" value="1"/>
</dbReference>